<feature type="chain" id="PRO_5042171040" evidence="6">
    <location>
        <begin position="17"/>
        <end position="446"/>
    </location>
</feature>
<proteinExistence type="predicted"/>
<evidence type="ECO:0000259" key="8">
    <source>
        <dbReference type="PROSITE" id="PS51787"/>
    </source>
</evidence>
<dbReference type="CDD" id="cd16514">
    <property type="entry name" value="RING-HC_LONFs_rpt2"/>
    <property type="match status" value="1"/>
</dbReference>
<dbReference type="PANTHER" id="PTHR23327">
    <property type="entry name" value="RING FINGER PROTEIN 127"/>
    <property type="match status" value="1"/>
</dbReference>
<dbReference type="Pfam" id="PF02190">
    <property type="entry name" value="LON_substr_bdg"/>
    <property type="match status" value="1"/>
</dbReference>
<dbReference type="GO" id="GO:0008270">
    <property type="term" value="F:zinc ion binding"/>
    <property type="evidence" value="ECO:0007669"/>
    <property type="project" value="UniProtKB-KW"/>
</dbReference>
<organism evidence="9 10">
    <name type="scientific">Mycena pura</name>
    <dbReference type="NCBI Taxonomy" id="153505"/>
    <lineage>
        <taxon>Eukaryota</taxon>
        <taxon>Fungi</taxon>
        <taxon>Dikarya</taxon>
        <taxon>Basidiomycota</taxon>
        <taxon>Agaricomycotina</taxon>
        <taxon>Agaricomycetes</taxon>
        <taxon>Agaricomycetidae</taxon>
        <taxon>Agaricales</taxon>
        <taxon>Marasmiineae</taxon>
        <taxon>Mycenaceae</taxon>
        <taxon>Mycena</taxon>
    </lineage>
</organism>
<dbReference type="Proteomes" id="UP001219525">
    <property type="component" value="Unassembled WGS sequence"/>
</dbReference>
<dbReference type="GO" id="GO:0061630">
    <property type="term" value="F:ubiquitin protein ligase activity"/>
    <property type="evidence" value="ECO:0007669"/>
    <property type="project" value="TreeGrafter"/>
</dbReference>
<dbReference type="InterPro" id="IPR015947">
    <property type="entry name" value="PUA-like_sf"/>
</dbReference>
<name>A0AAD6Y0W5_9AGAR</name>
<dbReference type="InterPro" id="IPR017907">
    <property type="entry name" value="Znf_RING_CS"/>
</dbReference>
<protein>
    <submittedName>
        <fullName evidence="9">PUA-like domain-containing protein</fullName>
    </submittedName>
</protein>
<evidence type="ECO:0000256" key="1">
    <source>
        <dbReference type="ARBA" id="ARBA00022723"/>
    </source>
</evidence>
<evidence type="ECO:0000256" key="4">
    <source>
        <dbReference type="PROSITE-ProRule" id="PRU00175"/>
    </source>
</evidence>
<dbReference type="Pfam" id="PF13923">
    <property type="entry name" value="zf-C3HC4_2"/>
    <property type="match status" value="1"/>
</dbReference>
<dbReference type="Gene3D" id="2.30.130.40">
    <property type="entry name" value="LON domain-like"/>
    <property type="match status" value="1"/>
</dbReference>
<evidence type="ECO:0000256" key="6">
    <source>
        <dbReference type="SAM" id="SignalP"/>
    </source>
</evidence>
<feature type="signal peptide" evidence="6">
    <location>
        <begin position="1"/>
        <end position="16"/>
    </location>
</feature>
<dbReference type="InterPro" id="IPR013083">
    <property type="entry name" value="Znf_RING/FYVE/PHD"/>
</dbReference>
<accession>A0AAD6Y0W5</accession>
<dbReference type="InterPro" id="IPR046336">
    <property type="entry name" value="Lon_prtase_N_sf"/>
</dbReference>
<dbReference type="PANTHER" id="PTHR23327:SF42">
    <property type="entry name" value="LON PEPTIDASE N-TERMINAL DOMAIN AND RING FINGER PROTEIN C14F5.10C"/>
    <property type="match status" value="1"/>
</dbReference>
<dbReference type="Gene3D" id="3.30.40.10">
    <property type="entry name" value="Zinc/RING finger domain, C3HC4 (zinc finger)"/>
    <property type="match status" value="1"/>
</dbReference>
<keyword evidence="6" id="KW-0732">Signal</keyword>
<keyword evidence="2 4" id="KW-0863">Zinc-finger</keyword>
<dbReference type="SUPFAM" id="SSF88697">
    <property type="entry name" value="PUA domain-like"/>
    <property type="match status" value="1"/>
</dbReference>
<dbReference type="InterPro" id="IPR001841">
    <property type="entry name" value="Znf_RING"/>
</dbReference>
<evidence type="ECO:0000256" key="2">
    <source>
        <dbReference type="ARBA" id="ARBA00022771"/>
    </source>
</evidence>
<reference evidence="9" key="1">
    <citation type="submission" date="2023-03" db="EMBL/GenBank/DDBJ databases">
        <title>Massive genome expansion in bonnet fungi (Mycena s.s.) driven by repeated elements and novel gene families across ecological guilds.</title>
        <authorList>
            <consortium name="Lawrence Berkeley National Laboratory"/>
            <person name="Harder C.B."/>
            <person name="Miyauchi S."/>
            <person name="Viragh M."/>
            <person name="Kuo A."/>
            <person name="Thoen E."/>
            <person name="Andreopoulos B."/>
            <person name="Lu D."/>
            <person name="Skrede I."/>
            <person name="Drula E."/>
            <person name="Henrissat B."/>
            <person name="Morin E."/>
            <person name="Kohler A."/>
            <person name="Barry K."/>
            <person name="LaButti K."/>
            <person name="Morin E."/>
            <person name="Salamov A."/>
            <person name="Lipzen A."/>
            <person name="Mereny Z."/>
            <person name="Hegedus B."/>
            <person name="Baldrian P."/>
            <person name="Stursova M."/>
            <person name="Weitz H."/>
            <person name="Taylor A."/>
            <person name="Grigoriev I.V."/>
            <person name="Nagy L.G."/>
            <person name="Martin F."/>
            <person name="Kauserud H."/>
        </authorList>
    </citation>
    <scope>NUCLEOTIDE SEQUENCE</scope>
    <source>
        <strain evidence="9">9144</strain>
    </source>
</reference>
<evidence type="ECO:0000259" key="7">
    <source>
        <dbReference type="PROSITE" id="PS50089"/>
    </source>
</evidence>
<keyword evidence="1" id="KW-0479">Metal-binding</keyword>
<dbReference type="PROSITE" id="PS50089">
    <property type="entry name" value="ZF_RING_2"/>
    <property type="match status" value="1"/>
</dbReference>
<feature type="domain" description="RING-type" evidence="7">
    <location>
        <begin position="164"/>
        <end position="202"/>
    </location>
</feature>
<evidence type="ECO:0000313" key="10">
    <source>
        <dbReference type="Proteomes" id="UP001219525"/>
    </source>
</evidence>
<dbReference type="Gene3D" id="1.20.58.1480">
    <property type="match status" value="1"/>
</dbReference>
<evidence type="ECO:0000256" key="5">
    <source>
        <dbReference type="SAM" id="MobiDB-lite"/>
    </source>
</evidence>
<dbReference type="SMART" id="SM00184">
    <property type="entry name" value="RING"/>
    <property type="match status" value="1"/>
</dbReference>
<feature type="region of interest" description="Disordered" evidence="5">
    <location>
        <begin position="114"/>
        <end position="149"/>
    </location>
</feature>
<evidence type="ECO:0000313" key="9">
    <source>
        <dbReference type="EMBL" id="KAJ7193910.1"/>
    </source>
</evidence>
<dbReference type="PROSITE" id="PS51787">
    <property type="entry name" value="LON_N"/>
    <property type="match status" value="1"/>
</dbReference>
<keyword evidence="3" id="KW-0862">Zinc</keyword>
<dbReference type="SUPFAM" id="SSF57850">
    <property type="entry name" value="RING/U-box"/>
    <property type="match status" value="1"/>
</dbReference>
<comment type="caution">
    <text evidence="9">The sequence shown here is derived from an EMBL/GenBank/DDBJ whole genome shotgun (WGS) entry which is preliminary data.</text>
</comment>
<dbReference type="InterPro" id="IPR003111">
    <property type="entry name" value="Lon_prtase_N"/>
</dbReference>
<feature type="compositionally biased region" description="Polar residues" evidence="5">
    <location>
        <begin position="139"/>
        <end position="149"/>
    </location>
</feature>
<dbReference type="SMART" id="SM00464">
    <property type="entry name" value="LON"/>
    <property type="match status" value="1"/>
</dbReference>
<feature type="domain" description="Lon N-terminal" evidence="8">
    <location>
        <begin position="247"/>
        <end position="445"/>
    </location>
</feature>
<keyword evidence="10" id="KW-1185">Reference proteome</keyword>
<dbReference type="PROSITE" id="PS00518">
    <property type="entry name" value="ZF_RING_1"/>
    <property type="match status" value="1"/>
</dbReference>
<gene>
    <name evidence="9" type="ORF">GGX14DRAFT_476875</name>
</gene>
<dbReference type="EMBL" id="JARJCW010000103">
    <property type="protein sequence ID" value="KAJ7193910.1"/>
    <property type="molecule type" value="Genomic_DNA"/>
</dbReference>
<evidence type="ECO:0000256" key="3">
    <source>
        <dbReference type="ARBA" id="ARBA00022833"/>
    </source>
</evidence>
<dbReference type="AlphaFoldDB" id="A0AAD6Y0W5"/>
<sequence length="446" mass="49192">MNLNALLSCMLRPLRSATTLPCGHTVCLSHQSVSCPLEECLPQSSIRPRIPLTSQVQYLPPPGIIAVPVDARRSDVTISEIVALLEGGLQDPFDANADGGNHSESVCELTASQSSSISLPEQQGLVKDDLESDVDDTEPMSSDQQHDTASTPALQTGLLAILCCSLCFQLLYNPVTTPCQHTFCAKCLLRSLDHSQTCPVCRDTLPSFSFFENHAVNRILEALLLAAFPEMYAERGEAIAAAERDSHLDTPIFPCMLVFPGRSANFRIFEPRYRLMLRRCLEQEVPAFGMILPGPSDAGADSAQYGSMLEIRAVTILPDGRSLIETYATHRFRILERGTLDGYAVARIERIDDVPESPALGRTEPSLADLREICTAFVEHLRAKSVWIVEYLLGVHGQPPADAAAFSFWIALVLPIDEYEKARLLPIRSPRRRLQLVVEWIVQLEG</sequence>